<protein>
    <submittedName>
        <fullName evidence="4">OmpA family protein</fullName>
    </submittedName>
</protein>
<name>A0ABS7IWX3_9SPHN</name>
<dbReference type="RefSeq" id="WP_221573444.1">
    <property type="nucleotide sequence ID" value="NZ_JAIGNK010000002.1"/>
</dbReference>
<feature type="domain" description="OmpA-like" evidence="3">
    <location>
        <begin position="27"/>
        <end position="140"/>
    </location>
</feature>
<dbReference type="Gene3D" id="3.30.1330.60">
    <property type="entry name" value="OmpA-like domain"/>
    <property type="match status" value="1"/>
</dbReference>
<reference evidence="4 5" key="1">
    <citation type="submission" date="2021-08" db="EMBL/GenBank/DDBJ databases">
        <title>Comparative Genomics Analysis of the Genus Qipengyuania Reveals Extensive Genetic Diversity and Metabolic Versatility, Including the Description of Fifteen Novel Species.</title>
        <authorList>
            <person name="Liu Y."/>
        </authorList>
    </citation>
    <scope>NUCLEOTIDE SEQUENCE [LARGE SCALE GENOMIC DNA]</scope>
    <source>
        <strain evidence="4 5">1NDH17</strain>
    </source>
</reference>
<sequence>MAKSGQKYPLANCLVLVGALLSSQAANAFSCDAGPYVIFFDQNSASIGDEAREILAYAKDAAQVCKYSKVRIEGHSDTAETVEMSDKRVDRVRDLFRELGFAEEMTHAVSYGPNRLRKSTGPDVPMRENRRVEITFGPWEVPAD</sequence>
<dbReference type="CDD" id="cd07185">
    <property type="entry name" value="OmpA_C-like"/>
    <property type="match status" value="1"/>
</dbReference>
<evidence type="ECO:0000313" key="4">
    <source>
        <dbReference type="EMBL" id="MBX7458047.1"/>
    </source>
</evidence>
<comment type="caution">
    <text evidence="4">The sequence shown here is derived from an EMBL/GenBank/DDBJ whole genome shotgun (WGS) entry which is preliminary data.</text>
</comment>
<evidence type="ECO:0000313" key="5">
    <source>
        <dbReference type="Proteomes" id="UP000783253"/>
    </source>
</evidence>
<proteinExistence type="predicted"/>
<dbReference type="SUPFAM" id="SSF103088">
    <property type="entry name" value="OmpA-like"/>
    <property type="match status" value="1"/>
</dbReference>
<feature type="signal peptide" evidence="2">
    <location>
        <begin position="1"/>
        <end position="28"/>
    </location>
</feature>
<gene>
    <name evidence="4" type="ORF">K3152_07285</name>
</gene>
<feature type="chain" id="PRO_5045955460" evidence="2">
    <location>
        <begin position="29"/>
        <end position="144"/>
    </location>
</feature>
<dbReference type="Pfam" id="PF00691">
    <property type="entry name" value="OmpA"/>
    <property type="match status" value="1"/>
</dbReference>
<keyword evidence="5" id="KW-1185">Reference proteome</keyword>
<accession>A0ABS7IWX3</accession>
<keyword evidence="1" id="KW-0472">Membrane</keyword>
<organism evidence="4 5">
    <name type="scientific">Qipengyuania polymorpha</name>
    <dbReference type="NCBI Taxonomy" id="2867234"/>
    <lineage>
        <taxon>Bacteria</taxon>
        <taxon>Pseudomonadati</taxon>
        <taxon>Pseudomonadota</taxon>
        <taxon>Alphaproteobacteria</taxon>
        <taxon>Sphingomonadales</taxon>
        <taxon>Erythrobacteraceae</taxon>
        <taxon>Qipengyuania</taxon>
    </lineage>
</organism>
<evidence type="ECO:0000256" key="2">
    <source>
        <dbReference type="SAM" id="SignalP"/>
    </source>
</evidence>
<keyword evidence="2" id="KW-0732">Signal</keyword>
<dbReference type="InterPro" id="IPR006665">
    <property type="entry name" value="OmpA-like"/>
</dbReference>
<dbReference type="PROSITE" id="PS51123">
    <property type="entry name" value="OMPA_2"/>
    <property type="match status" value="1"/>
</dbReference>
<dbReference type="InterPro" id="IPR036737">
    <property type="entry name" value="OmpA-like_sf"/>
</dbReference>
<evidence type="ECO:0000259" key="3">
    <source>
        <dbReference type="PROSITE" id="PS51123"/>
    </source>
</evidence>
<evidence type="ECO:0000256" key="1">
    <source>
        <dbReference type="PROSITE-ProRule" id="PRU00473"/>
    </source>
</evidence>
<dbReference type="Proteomes" id="UP000783253">
    <property type="component" value="Unassembled WGS sequence"/>
</dbReference>
<dbReference type="EMBL" id="JAIGNK010000002">
    <property type="protein sequence ID" value="MBX7458047.1"/>
    <property type="molecule type" value="Genomic_DNA"/>
</dbReference>